<name>A0A193GIK0_9BORD</name>
<reference evidence="1 2" key="1">
    <citation type="submission" date="2016-06" db="EMBL/GenBank/DDBJ databases">
        <title>Complete genome sequences of Bordetella bronchialis and Bordetella flabilis.</title>
        <authorList>
            <person name="LiPuma J.J."/>
            <person name="Spilker T."/>
        </authorList>
    </citation>
    <scope>NUCLEOTIDE SEQUENCE [LARGE SCALE GENOMIC DNA]</scope>
    <source>
        <strain evidence="1 2">AU10664</strain>
    </source>
</reference>
<dbReference type="KEGG" id="bfz:BAU07_21895"/>
<evidence type="ECO:0000313" key="2">
    <source>
        <dbReference type="Proteomes" id="UP000091926"/>
    </source>
</evidence>
<gene>
    <name evidence="1" type="ORF">BAU07_21895</name>
</gene>
<dbReference type="AlphaFoldDB" id="A0A193GIK0"/>
<dbReference type="Proteomes" id="UP000091926">
    <property type="component" value="Chromosome"/>
</dbReference>
<accession>A0A193GIK0</accession>
<dbReference type="EMBL" id="CP016172">
    <property type="protein sequence ID" value="ANN79418.1"/>
    <property type="molecule type" value="Genomic_DNA"/>
</dbReference>
<evidence type="ECO:0000313" key="1">
    <source>
        <dbReference type="EMBL" id="ANN79418.1"/>
    </source>
</evidence>
<keyword evidence="2" id="KW-1185">Reference proteome</keyword>
<organism evidence="1 2">
    <name type="scientific">Bordetella flabilis</name>
    <dbReference type="NCBI Taxonomy" id="463014"/>
    <lineage>
        <taxon>Bacteria</taxon>
        <taxon>Pseudomonadati</taxon>
        <taxon>Pseudomonadota</taxon>
        <taxon>Betaproteobacteria</taxon>
        <taxon>Burkholderiales</taxon>
        <taxon>Alcaligenaceae</taxon>
        <taxon>Bordetella</taxon>
    </lineage>
</organism>
<proteinExistence type="predicted"/>
<sequence length="142" mass="15041">MYVKVNSQNSCALSYGTKNFTLKPGGSYSLQVMYLAGCSSLQLAWDVSGGGSKRPFSGTLTYKHNYPDPKTRTTAGVGIDYSAQLKGASFRIACGNNQVICYRPNKIAAVIARGPGASIDLLSDAVFGMELFGGTSPIRQGL</sequence>
<protein>
    <submittedName>
        <fullName evidence="1">Uncharacterized protein</fullName>
    </submittedName>
</protein>